<comment type="caution">
    <text evidence="1">The sequence shown here is derived from an EMBL/GenBank/DDBJ whole genome shotgun (WGS) entry which is preliminary data.</text>
</comment>
<evidence type="ECO:0000313" key="1">
    <source>
        <dbReference type="EMBL" id="PON52536.1"/>
    </source>
</evidence>
<protein>
    <submittedName>
        <fullName evidence="1">Uncharacterized protein</fullName>
    </submittedName>
</protein>
<name>A0A2P5BUT2_TREOI</name>
<organism evidence="1 2">
    <name type="scientific">Trema orientale</name>
    <name type="common">Charcoal tree</name>
    <name type="synonym">Celtis orientalis</name>
    <dbReference type="NCBI Taxonomy" id="63057"/>
    <lineage>
        <taxon>Eukaryota</taxon>
        <taxon>Viridiplantae</taxon>
        <taxon>Streptophyta</taxon>
        <taxon>Embryophyta</taxon>
        <taxon>Tracheophyta</taxon>
        <taxon>Spermatophyta</taxon>
        <taxon>Magnoliopsida</taxon>
        <taxon>eudicotyledons</taxon>
        <taxon>Gunneridae</taxon>
        <taxon>Pentapetalae</taxon>
        <taxon>rosids</taxon>
        <taxon>fabids</taxon>
        <taxon>Rosales</taxon>
        <taxon>Cannabaceae</taxon>
        <taxon>Trema</taxon>
    </lineage>
</organism>
<accession>A0A2P5BUT2</accession>
<sequence length="71" mass="8337">MKDELASTSQSSREKRCENTERLLFREIWTRGDTRIYIHDAQWFVQETETNTSFHSKSICVRLGDIEIGSV</sequence>
<dbReference type="Proteomes" id="UP000237000">
    <property type="component" value="Unassembled WGS sequence"/>
</dbReference>
<proteinExistence type="predicted"/>
<gene>
    <name evidence="1" type="ORF">TorRG33x02_307980</name>
</gene>
<evidence type="ECO:0000313" key="2">
    <source>
        <dbReference type="Proteomes" id="UP000237000"/>
    </source>
</evidence>
<reference evidence="2" key="1">
    <citation type="submission" date="2016-06" db="EMBL/GenBank/DDBJ databases">
        <title>Parallel loss of symbiosis genes in relatives of nitrogen-fixing non-legume Parasponia.</title>
        <authorList>
            <person name="Van Velzen R."/>
            <person name="Holmer R."/>
            <person name="Bu F."/>
            <person name="Rutten L."/>
            <person name="Van Zeijl A."/>
            <person name="Liu W."/>
            <person name="Santuari L."/>
            <person name="Cao Q."/>
            <person name="Sharma T."/>
            <person name="Shen D."/>
            <person name="Roswanjaya Y."/>
            <person name="Wardhani T."/>
            <person name="Kalhor M.S."/>
            <person name="Jansen J."/>
            <person name="Van den Hoogen J."/>
            <person name="Gungor B."/>
            <person name="Hartog M."/>
            <person name="Hontelez J."/>
            <person name="Verver J."/>
            <person name="Yang W.-C."/>
            <person name="Schijlen E."/>
            <person name="Repin R."/>
            <person name="Schilthuizen M."/>
            <person name="Schranz E."/>
            <person name="Heidstra R."/>
            <person name="Miyata K."/>
            <person name="Fedorova E."/>
            <person name="Kohlen W."/>
            <person name="Bisseling T."/>
            <person name="Smit S."/>
            <person name="Geurts R."/>
        </authorList>
    </citation>
    <scope>NUCLEOTIDE SEQUENCE [LARGE SCALE GENOMIC DNA]</scope>
    <source>
        <strain evidence="2">cv. RG33-2</strain>
    </source>
</reference>
<keyword evidence="2" id="KW-1185">Reference proteome</keyword>
<dbReference type="AlphaFoldDB" id="A0A2P5BUT2"/>
<dbReference type="EMBL" id="JXTC01000456">
    <property type="protein sequence ID" value="PON52536.1"/>
    <property type="molecule type" value="Genomic_DNA"/>
</dbReference>
<dbReference type="InParanoid" id="A0A2P5BUT2"/>